<keyword evidence="2" id="KW-0378">Hydrolase</keyword>
<dbReference type="SUPFAM" id="SSF53474">
    <property type="entry name" value="alpha/beta-Hydrolases"/>
    <property type="match status" value="1"/>
</dbReference>
<proteinExistence type="predicted"/>
<dbReference type="PANTHER" id="PTHR43265">
    <property type="entry name" value="ESTERASE ESTD"/>
    <property type="match status" value="1"/>
</dbReference>
<sequence>MHFPKLRTLALVTSIAFHTVTHADPLPHHLGHWMGNLESPNGPRLKIGVDIYTRADGITWASVASPDQGAYDIPVKAIHGEPGDAVVLDIDNASLKLTWAGDHFRGEWRQGNTLPLELHHVPGFPMPARPQTPRPPFPYSEKHVAIRSRDNVVLGATLTVPFAPKHPNVVVLIAGSGPQTRHVDMFGHHMFDVLADYLARHGVAVLRYDKRGVARSSGDYYGHTLADLQDDAYAAVQALAARKQFGQIGLVGHSEGSQIAAAVAARHPEAVDFIVSLSGVGMSGLDLDILQDRQAAYDLGATPAEIERIVRYVRQYNETALTTADGPPRVAALKALYERLTQDDQQLIRKYHMDEVTLVPEMAAKPFFPVSLRTDPRIDWHDVHCPVLVLGGSLDHQVPANDNIAGIVDALKAGGNARVKAAVLPSLNHGLQTAHTGGDDEYARIEETIAPGAMHEIATFSREQ</sequence>
<accession>A0ABT1ZSX5</accession>
<dbReference type="RefSeq" id="WP_258817602.1">
    <property type="nucleotide sequence ID" value="NZ_JANUGW010000010.1"/>
</dbReference>
<gene>
    <name evidence="2" type="ORF">NX784_15610</name>
</gene>
<reference evidence="2 3" key="1">
    <citation type="submission" date="2022-08" db="EMBL/GenBank/DDBJ databases">
        <title>Reclassification of Massilia species as members of the genera Telluria, Duganella, Pseudoduganella, Mokoshia gen. nov. and Zemynaea gen. nov. using orthogonal and non-orthogonal genome-based approaches.</title>
        <authorList>
            <person name="Bowman J.P."/>
        </authorList>
    </citation>
    <scope>NUCLEOTIDE SEQUENCE [LARGE SCALE GENOMIC DNA]</scope>
    <source>
        <strain evidence="2 3">JCM 31316</strain>
    </source>
</reference>
<keyword evidence="3" id="KW-1185">Reference proteome</keyword>
<dbReference type="Proteomes" id="UP001204151">
    <property type="component" value="Unassembled WGS sequence"/>
</dbReference>
<dbReference type="Gene3D" id="3.40.50.1820">
    <property type="entry name" value="alpha/beta hydrolase"/>
    <property type="match status" value="1"/>
</dbReference>
<dbReference type="Pfam" id="PF00561">
    <property type="entry name" value="Abhydrolase_1"/>
    <property type="match status" value="1"/>
</dbReference>
<dbReference type="EMBL" id="JANUGW010000010">
    <property type="protein sequence ID" value="MCS0583015.1"/>
    <property type="molecule type" value="Genomic_DNA"/>
</dbReference>
<name>A0ABT1ZSX5_9BURK</name>
<dbReference type="InterPro" id="IPR000073">
    <property type="entry name" value="AB_hydrolase_1"/>
</dbReference>
<evidence type="ECO:0000259" key="1">
    <source>
        <dbReference type="Pfam" id="PF00561"/>
    </source>
</evidence>
<dbReference type="GO" id="GO:0016787">
    <property type="term" value="F:hydrolase activity"/>
    <property type="evidence" value="ECO:0007669"/>
    <property type="project" value="UniProtKB-KW"/>
</dbReference>
<dbReference type="InterPro" id="IPR053145">
    <property type="entry name" value="AB_hydrolase_Est10"/>
</dbReference>
<evidence type="ECO:0000313" key="3">
    <source>
        <dbReference type="Proteomes" id="UP001204151"/>
    </source>
</evidence>
<dbReference type="PANTHER" id="PTHR43265:SF1">
    <property type="entry name" value="ESTERASE ESTD"/>
    <property type="match status" value="1"/>
</dbReference>
<organism evidence="2 3">
    <name type="scientific">Massilia pinisoli</name>
    <dbReference type="NCBI Taxonomy" id="1772194"/>
    <lineage>
        <taxon>Bacteria</taxon>
        <taxon>Pseudomonadati</taxon>
        <taxon>Pseudomonadota</taxon>
        <taxon>Betaproteobacteria</taxon>
        <taxon>Burkholderiales</taxon>
        <taxon>Oxalobacteraceae</taxon>
        <taxon>Telluria group</taxon>
        <taxon>Massilia</taxon>
    </lineage>
</organism>
<protein>
    <submittedName>
        <fullName evidence="2">Alpha/beta hydrolase</fullName>
    </submittedName>
</protein>
<evidence type="ECO:0000313" key="2">
    <source>
        <dbReference type="EMBL" id="MCS0583015.1"/>
    </source>
</evidence>
<dbReference type="InterPro" id="IPR029058">
    <property type="entry name" value="AB_hydrolase_fold"/>
</dbReference>
<comment type="caution">
    <text evidence="2">The sequence shown here is derived from an EMBL/GenBank/DDBJ whole genome shotgun (WGS) entry which is preliminary data.</text>
</comment>
<feature type="domain" description="AB hydrolase-1" evidence="1">
    <location>
        <begin position="179"/>
        <end position="404"/>
    </location>
</feature>